<dbReference type="GO" id="GO:0004475">
    <property type="term" value="F:mannose-1-phosphate guanylyltransferase (GTP) activity"/>
    <property type="evidence" value="ECO:0007669"/>
    <property type="project" value="InterPro"/>
</dbReference>
<protein>
    <submittedName>
        <fullName evidence="3">Mannose-1-phosphate guanylyltransferase</fullName>
    </submittedName>
</protein>
<evidence type="ECO:0000259" key="2">
    <source>
        <dbReference type="Pfam" id="PF22640"/>
    </source>
</evidence>
<dbReference type="Pfam" id="PF22640">
    <property type="entry name" value="ManC_GMP_beta-helix"/>
    <property type="match status" value="1"/>
</dbReference>
<dbReference type="PANTHER" id="PTHR46390:SF1">
    <property type="entry name" value="MANNOSE-1-PHOSPHATE GUANYLYLTRANSFERASE"/>
    <property type="match status" value="1"/>
</dbReference>
<keyword evidence="3" id="KW-0808">Transferase</keyword>
<organism evidence="3 4">
    <name type="scientific">Kribbella capetownensis</name>
    <dbReference type="NCBI Taxonomy" id="1572659"/>
    <lineage>
        <taxon>Bacteria</taxon>
        <taxon>Bacillati</taxon>
        <taxon>Actinomycetota</taxon>
        <taxon>Actinomycetes</taxon>
        <taxon>Propionibacteriales</taxon>
        <taxon>Kribbellaceae</taxon>
        <taxon>Kribbella</taxon>
    </lineage>
</organism>
<dbReference type="GO" id="GO:0009298">
    <property type="term" value="P:GDP-mannose biosynthetic process"/>
    <property type="evidence" value="ECO:0007669"/>
    <property type="project" value="TreeGrafter"/>
</dbReference>
<dbReference type="InterPro" id="IPR054566">
    <property type="entry name" value="ManC/GMP-like_b-helix"/>
</dbReference>
<dbReference type="Proteomes" id="UP000293342">
    <property type="component" value="Unassembled WGS sequence"/>
</dbReference>
<dbReference type="Pfam" id="PF00483">
    <property type="entry name" value="NTP_transferase"/>
    <property type="match status" value="1"/>
</dbReference>
<dbReference type="InterPro" id="IPR005835">
    <property type="entry name" value="NTP_transferase_dom"/>
</dbReference>
<dbReference type="InterPro" id="IPR051161">
    <property type="entry name" value="Mannose-6P_isomerase_type2"/>
</dbReference>
<dbReference type="PANTHER" id="PTHR46390">
    <property type="entry name" value="MANNOSE-1-PHOSPHATE GUANYLYLTRANSFERASE"/>
    <property type="match status" value="1"/>
</dbReference>
<dbReference type="RefSeq" id="WP_131516781.1">
    <property type="nucleotide sequence ID" value="NZ_SJKD01000007.1"/>
</dbReference>
<feature type="domain" description="MannoseP isomerase/GMP-like beta-helix" evidence="2">
    <location>
        <begin position="304"/>
        <end position="355"/>
    </location>
</feature>
<keyword evidence="4" id="KW-1185">Reference proteome</keyword>
<comment type="caution">
    <text evidence="3">The sequence shown here is derived from an EMBL/GenBank/DDBJ whole genome shotgun (WGS) entry which is preliminary data.</text>
</comment>
<name>A0A4R0JHK8_9ACTN</name>
<feature type="domain" description="Nucleotidyl transferase" evidence="1">
    <location>
        <begin position="4"/>
        <end position="284"/>
    </location>
</feature>
<dbReference type="SUPFAM" id="SSF53448">
    <property type="entry name" value="Nucleotide-diphospho-sugar transferases"/>
    <property type="match status" value="1"/>
</dbReference>
<dbReference type="EMBL" id="SJKD01000007">
    <property type="protein sequence ID" value="TCC45697.1"/>
    <property type="molecule type" value="Genomic_DNA"/>
</dbReference>
<gene>
    <name evidence="3" type="ORF">E0H75_28635</name>
</gene>
<proteinExistence type="predicted"/>
<dbReference type="AlphaFoldDB" id="A0A4R0JHK8"/>
<dbReference type="SUPFAM" id="SSF159283">
    <property type="entry name" value="Guanosine diphospho-D-mannose pyrophosphorylase/mannose-6-phosphate isomerase linker domain"/>
    <property type="match status" value="1"/>
</dbReference>
<dbReference type="OrthoDB" id="9806359at2"/>
<evidence type="ECO:0000313" key="3">
    <source>
        <dbReference type="EMBL" id="TCC45697.1"/>
    </source>
</evidence>
<keyword evidence="3" id="KW-0548">Nucleotidyltransferase</keyword>
<evidence type="ECO:0000313" key="4">
    <source>
        <dbReference type="Proteomes" id="UP000293342"/>
    </source>
</evidence>
<dbReference type="CDD" id="cd02509">
    <property type="entry name" value="GDP-M1P_Guanylyltransferase"/>
    <property type="match status" value="1"/>
</dbReference>
<dbReference type="InterPro" id="IPR029044">
    <property type="entry name" value="Nucleotide-diphossugar_trans"/>
</dbReference>
<dbReference type="InterPro" id="IPR049577">
    <property type="entry name" value="GMPP_N"/>
</dbReference>
<evidence type="ECO:0000259" key="1">
    <source>
        <dbReference type="Pfam" id="PF00483"/>
    </source>
</evidence>
<dbReference type="Gene3D" id="3.90.550.10">
    <property type="entry name" value="Spore Coat Polysaccharide Biosynthesis Protein SpsA, Chain A"/>
    <property type="match status" value="1"/>
</dbReference>
<accession>A0A4R0JHK8</accession>
<reference evidence="3 4" key="1">
    <citation type="submission" date="2019-02" db="EMBL/GenBank/DDBJ databases">
        <title>Kribbella capetownensis sp. nov. and Kribbella speibonae sp. nov., isolated from soil.</title>
        <authorList>
            <person name="Curtis S.M."/>
            <person name="Norton I."/>
            <person name="Everest G.J."/>
            <person name="Meyers P.R."/>
        </authorList>
    </citation>
    <scope>NUCLEOTIDE SEQUENCE [LARGE SCALE GENOMIC DNA]</scope>
    <source>
        <strain evidence="3 4">YM53</strain>
    </source>
</reference>
<sequence>MRNVVILAGGAGTRLWPMTRDDRPKQVLPLAAGESLLRVAYNRLRGLVEPEHIYVCTVGAYGDVVRKELPELGEHNIIGEPARRDTANAVALASAVVARNDPDAVVAFVGSDHLISPEDEFRAAIVSGFEVVEQRPRSLVTFGIEPTHPHTGLGYIERGTPIDGTKAYVVERFREKPDRATAEEYLATGRFWWNSGMFVWRAETVLSVFDALLPESATNLRQVASVWDTPEREETLAGIYPNLRKISVDYAVMEPASQGKVDADVVVVPMPVHWLDVGSWAALAGTYDADACGNRTDGTTLSCLLDSHDNIIVTDDPDHLIAAVGLRAHIIVHTQDVTMVCPLADGERVKDLVAQVQSDHADKYL</sequence>